<reference evidence="4 5" key="1">
    <citation type="submission" date="2019-03" db="EMBL/GenBank/DDBJ databases">
        <title>Draft genome sequences of novel Actinobacteria.</title>
        <authorList>
            <person name="Sahin N."/>
            <person name="Ay H."/>
            <person name="Saygin H."/>
        </authorList>
    </citation>
    <scope>NUCLEOTIDE SEQUENCE [LARGE SCALE GENOMIC DNA]</scope>
    <source>
        <strain evidence="4 5">16K404</strain>
    </source>
</reference>
<protein>
    <submittedName>
        <fullName evidence="4">M23 family metallopeptidase</fullName>
    </submittedName>
</protein>
<evidence type="ECO:0000256" key="2">
    <source>
        <dbReference type="SAM" id="Phobius"/>
    </source>
</evidence>
<dbReference type="Pfam" id="PF01551">
    <property type="entry name" value="Peptidase_M23"/>
    <property type="match status" value="1"/>
</dbReference>
<dbReference type="OrthoDB" id="1099523at2"/>
<feature type="region of interest" description="Disordered" evidence="1">
    <location>
        <begin position="1"/>
        <end position="20"/>
    </location>
</feature>
<dbReference type="PANTHER" id="PTHR21666:SF270">
    <property type="entry name" value="MUREIN HYDROLASE ACTIVATOR ENVC"/>
    <property type="match status" value="1"/>
</dbReference>
<dbReference type="PANTHER" id="PTHR21666">
    <property type="entry name" value="PEPTIDASE-RELATED"/>
    <property type="match status" value="1"/>
</dbReference>
<dbReference type="InterPro" id="IPR016047">
    <property type="entry name" value="M23ase_b-sheet_dom"/>
</dbReference>
<keyword evidence="2" id="KW-0472">Membrane</keyword>
<dbReference type="CDD" id="cd12797">
    <property type="entry name" value="M23_peptidase"/>
    <property type="match status" value="1"/>
</dbReference>
<evidence type="ECO:0000313" key="5">
    <source>
        <dbReference type="Proteomes" id="UP000294744"/>
    </source>
</evidence>
<dbReference type="AlphaFoldDB" id="A0A4R4UC08"/>
<comment type="caution">
    <text evidence="4">The sequence shown here is derived from an EMBL/GenBank/DDBJ whole genome shotgun (WGS) entry which is preliminary data.</text>
</comment>
<accession>A0A4R4UC08</accession>
<evidence type="ECO:0000313" key="4">
    <source>
        <dbReference type="EMBL" id="TDC89107.1"/>
    </source>
</evidence>
<dbReference type="Proteomes" id="UP000294744">
    <property type="component" value="Unassembled WGS sequence"/>
</dbReference>
<dbReference type="EMBL" id="SMKV01000036">
    <property type="protein sequence ID" value="TDC89107.1"/>
    <property type="molecule type" value="Genomic_DNA"/>
</dbReference>
<feature type="domain" description="M23ase beta-sheet core" evidence="3">
    <location>
        <begin position="109"/>
        <end position="203"/>
    </location>
</feature>
<proteinExistence type="predicted"/>
<keyword evidence="2" id="KW-0812">Transmembrane</keyword>
<dbReference type="GO" id="GO:0004222">
    <property type="term" value="F:metalloendopeptidase activity"/>
    <property type="evidence" value="ECO:0007669"/>
    <property type="project" value="TreeGrafter"/>
</dbReference>
<sequence>MPPGFTEPTAQSADGARSENTMALRKRPVIKTVLGFLLTAGLCAGGMTAATVAVQDAHPERNIPAVREVAHTAAIPPIEYGPPAPRPAPWLAPTHGVVSSGFGMRWGEMHKGVDIANDVGTPIRAASAGTVIDSGPASGYGLWIRIAHLNDTVSTYGHIDSAYVPVGQTVQSGDLIAAMGNRGQSTGPHLHFQIEVKGQAVDPVSFYGEPRLLTDLPAEQERERPAR</sequence>
<gene>
    <name evidence="4" type="ORF">E1161_22200</name>
</gene>
<dbReference type="Gene3D" id="2.70.70.10">
    <property type="entry name" value="Glucose Permease (Domain IIA)"/>
    <property type="match status" value="1"/>
</dbReference>
<dbReference type="InterPro" id="IPR050570">
    <property type="entry name" value="Cell_wall_metabolism_enzyme"/>
</dbReference>
<keyword evidence="5" id="KW-1185">Reference proteome</keyword>
<organism evidence="4 5">
    <name type="scientific">Saccharopolyspora aridisoli</name>
    <dbReference type="NCBI Taxonomy" id="2530385"/>
    <lineage>
        <taxon>Bacteria</taxon>
        <taxon>Bacillati</taxon>
        <taxon>Actinomycetota</taxon>
        <taxon>Actinomycetes</taxon>
        <taxon>Pseudonocardiales</taxon>
        <taxon>Pseudonocardiaceae</taxon>
        <taxon>Saccharopolyspora</taxon>
    </lineage>
</organism>
<evidence type="ECO:0000259" key="3">
    <source>
        <dbReference type="Pfam" id="PF01551"/>
    </source>
</evidence>
<feature type="transmembrane region" description="Helical" evidence="2">
    <location>
        <begin position="32"/>
        <end position="54"/>
    </location>
</feature>
<keyword evidence="2" id="KW-1133">Transmembrane helix</keyword>
<evidence type="ECO:0000256" key="1">
    <source>
        <dbReference type="SAM" id="MobiDB-lite"/>
    </source>
</evidence>
<dbReference type="SUPFAM" id="SSF51261">
    <property type="entry name" value="Duplicated hybrid motif"/>
    <property type="match status" value="1"/>
</dbReference>
<name>A0A4R4UC08_9PSEU</name>
<dbReference type="InterPro" id="IPR011055">
    <property type="entry name" value="Dup_hybrid_motif"/>
</dbReference>